<feature type="binding site" evidence="9">
    <location>
        <position position="19"/>
    </location>
    <ligand>
        <name>Zn(2+)</name>
        <dbReference type="ChEBI" id="CHEBI:29105"/>
        <note>catalytic</note>
    </ligand>
</feature>
<evidence type="ECO:0000256" key="1">
    <source>
        <dbReference type="ARBA" id="ARBA00012784"/>
    </source>
</evidence>
<evidence type="ECO:0000256" key="3">
    <source>
        <dbReference type="ARBA" id="ARBA00022801"/>
    </source>
</evidence>
<keyword evidence="2 9" id="KW-0479">Metal-binding</keyword>
<dbReference type="InterPro" id="IPR032466">
    <property type="entry name" value="Metal_Hydrolase"/>
</dbReference>
<comment type="function">
    <text evidence="9">Catalyzes the hydrolytic deamination of adenosine and 2-deoxyadenosine.</text>
</comment>
<gene>
    <name evidence="9" type="primary">add</name>
    <name evidence="11" type="ORF">ACFQ16_11495</name>
</gene>
<evidence type="ECO:0000256" key="6">
    <source>
        <dbReference type="ARBA" id="ARBA00031852"/>
    </source>
</evidence>
<dbReference type="NCBIfam" id="TIGR01430">
    <property type="entry name" value="aden_deam"/>
    <property type="match status" value="1"/>
</dbReference>
<dbReference type="GO" id="GO:0016787">
    <property type="term" value="F:hydrolase activity"/>
    <property type="evidence" value="ECO:0007669"/>
    <property type="project" value="UniProtKB-KW"/>
</dbReference>
<feature type="binding site" evidence="9">
    <location>
        <position position="300"/>
    </location>
    <ligand>
        <name>Zn(2+)</name>
        <dbReference type="ChEBI" id="CHEBI:29105"/>
        <note>catalytic</note>
    </ligand>
</feature>
<keyword evidence="3 9" id="KW-0378">Hydrolase</keyword>
<dbReference type="InterPro" id="IPR006330">
    <property type="entry name" value="Ado/ade_deaminase"/>
</dbReference>
<organism evidence="11 12">
    <name type="scientific">Saccharopolyspora rosea</name>
    <dbReference type="NCBI Taxonomy" id="524884"/>
    <lineage>
        <taxon>Bacteria</taxon>
        <taxon>Bacillati</taxon>
        <taxon>Actinomycetota</taxon>
        <taxon>Actinomycetes</taxon>
        <taxon>Pseudonocardiales</taxon>
        <taxon>Pseudonocardiaceae</taxon>
        <taxon>Saccharopolyspora</taxon>
    </lineage>
</organism>
<dbReference type="Pfam" id="PF00962">
    <property type="entry name" value="A_deaminase"/>
    <property type="match status" value="1"/>
</dbReference>
<evidence type="ECO:0000256" key="5">
    <source>
        <dbReference type="ARBA" id="ARBA00023080"/>
    </source>
</evidence>
<evidence type="ECO:0000256" key="4">
    <source>
        <dbReference type="ARBA" id="ARBA00022833"/>
    </source>
</evidence>
<feature type="binding site" evidence="9">
    <location>
        <position position="23"/>
    </location>
    <ligand>
        <name>substrate</name>
    </ligand>
</feature>
<comment type="catalytic activity">
    <reaction evidence="7">
        <text>adenosine + H2O + H(+) = inosine + NH4(+)</text>
        <dbReference type="Rhea" id="RHEA:24408"/>
        <dbReference type="ChEBI" id="CHEBI:15377"/>
        <dbReference type="ChEBI" id="CHEBI:15378"/>
        <dbReference type="ChEBI" id="CHEBI:16335"/>
        <dbReference type="ChEBI" id="CHEBI:17596"/>
        <dbReference type="ChEBI" id="CHEBI:28938"/>
        <dbReference type="EC" id="3.5.4.4"/>
    </reaction>
    <physiologicalReaction direction="left-to-right" evidence="7">
        <dbReference type="Rhea" id="RHEA:24409"/>
    </physiologicalReaction>
</comment>
<dbReference type="NCBIfam" id="NF006847">
    <property type="entry name" value="PRK09358.1-2"/>
    <property type="match status" value="1"/>
</dbReference>
<dbReference type="Gene3D" id="3.20.20.140">
    <property type="entry name" value="Metal-dependent hydrolases"/>
    <property type="match status" value="1"/>
</dbReference>
<keyword evidence="4 9" id="KW-0862">Zinc</keyword>
<comment type="similarity">
    <text evidence="9">Belongs to the metallo-dependent hydrolases superfamily. Adenosine and AMP deaminases family. Adenosine deaminase subfamily.</text>
</comment>
<feature type="active site" description="Proton donor" evidence="9">
    <location>
        <position position="211"/>
    </location>
</feature>
<sequence>MHDVPTLDQIRRAPKVLLHDHLDGGVRPRTVLELAEQTGYDALPTSDVDETEKWFAAACEAGSLEEYLERFVHTVGVMQTPDAISRVAAECAEDLAADGVVYAEVRYAPELSTQRGLSLDEVVEAMLDGFRRGAADAERAGHRIRVGVLLCAMRQETRAQEIAELAVKYRDAGVVGFDIAGPEAGFPPTRSLDAFEYLRRENCHFTIHAGEGFGLPSIWEAIQWCGAARLGHGVRIVDDITIGADGTAELGRLASFVRDRRIPLEMCPRSNVHTGTVPSVADHPIALLRDLHFRVTVNTDNRLMSQTSMTREFSELVEQFGYGLDDLQWFTVNAMKSAFIPFPQRLALINEVIKPGYAALRSESLFGRVADHAPAIS</sequence>
<dbReference type="SUPFAM" id="SSF51556">
    <property type="entry name" value="Metallo-dependent hydrolases"/>
    <property type="match status" value="1"/>
</dbReference>
<dbReference type="EC" id="3.5.4.4" evidence="1 9"/>
<accession>A0ABW3FQE7</accession>
<dbReference type="InterPro" id="IPR001365">
    <property type="entry name" value="A_deaminase_dom"/>
</dbReference>
<evidence type="ECO:0000313" key="11">
    <source>
        <dbReference type="EMBL" id="MFD0920365.1"/>
    </source>
</evidence>
<reference evidence="12" key="1">
    <citation type="journal article" date="2019" name="Int. J. Syst. Evol. Microbiol.">
        <title>The Global Catalogue of Microorganisms (GCM) 10K type strain sequencing project: providing services to taxonomists for standard genome sequencing and annotation.</title>
        <authorList>
            <consortium name="The Broad Institute Genomics Platform"/>
            <consortium name="The Broad Institute Genome Sequencing Center for Infectious Disease"/>
            <person name="Wu L."/>
            <person name="Ma J."/>
        </authorList>
    </citation>
    <scope>NUCLEOTIDE SEQUENCE [LARGE SCALE GENOMIC DNA]</scope>
    <source>
        <strain evidence="12">CCUG 56401</strain>
    </source>
</reference>
<comment type="cofactor">
    <cofactor evidence="9">
        <name>Zn(2+)</name>
        <dbReference type="ChEBI" id="CHEBI:29105"/>
    </cofactor>
    <text evidence="9">Binds 1 zinc ion per subunit.</text>
</comment>
<comment type="caution">
    <text evidence="9">Lacks conserved residue(s) required for the propagation of feature annotation.</text>
</comment>
<feature type="binding site" evidence="9">
    <location>
        <position position="181"/>
    </location>
    <ligand>
        <name>substrate</name>
    </ligand>
</feature>
<evidence type="ECO:0000256" key="8">
    <source>
        <dbReference type="ARBA" id="ARBA00049213"/>
    </source>
</evidence>
<comment type="caution">
    <text evidence="11">The sequence shown here is derived from an EMBL/GenBank/DDBJ whole genome shotgun (WGS) entry which is preliminary data.</text>
</comment>
<feature type="site" description="Important for catalytic activity" evidence="9">
    <location>
        <position position="232"/>
    </location>
</feature>
<evidence type="ECO:0000259" key="10">
    <source>
        <dbReference type="Pfam" id="PF00962"/>
    </source>
</evidence>
<dbReference type="Proteomes" id="UP001597018">
    <property type="component" value="Unassembled WGS sequence"/>
</dbReference>
<dbReference type="InterPro" id="IPR028893">
    <property type="entry name" value="A_deaminase"/>
</dbReference>
<evidence type="ECO:0000256" key="7">
    <source>
        <dbReference type="ARBA" id="ARBA00047989"/>
    </source>
</evidence>
<name>A0ABW3FQE7_9PSEU</name>
<dbReference type="HAMAP" id="MF_00540">
    <property type="entry name" value="A_deaminase"/>
    <property type="match status" value="1"/>
</dbReference>
<dbReference type="RefSeq" id="WP_263247728.1">
    <property type="nucleotide sequence ID" value="NZ_BAABLT010000017.1"/>
</dbReference>
<evidence type="ECO:0000256" key="2">
    <source>
        <dbReference type="ARBA" id="ARBA00022723"/>
    </source>
</evidence>
<evidence type="ECO:0000313" key="12">
    <source>
        <dbReference type="Proteomes" id="UP001597018"/>
    </source>
</evidence>
<proteinExistence type="inferred from homology"/>
<keyword evidence="5 9" id="KW-0546">Nucleotide metabolism</keyword>
<keyword evidence="12" id="KW-1185">Reference proteome</keyword>
<comment type="catalytic activity">
    <reaction evidence="8">
        <text>2'-deoxyadenosine + H2O + H(+) = 2'-deoxyinosine + NH4(+)</text>
        <dbReference type="Rhea" id="RHEA:28190"/>
        <dbReference type="ChEBI" id="CHEBI:15377"/>
        <dbReference type="ChEBI" id="CHEBI:15378"/>
        <dbReference type="ChEBI" id="CHEBI:17256"/>
        <dbReference type="ChEBI" id="CHEBI:28938"/>
        <dbReference type="ChEBI" id="CHEBI:28997"/>
        <dbReference type="EC" id="3.5.4.4"/>
    </reaction>
    <physiologicalReaction direction="left-to-right" evidence="8">
        <dbReference type="Rhea" id="RHEA:28191"/>
    </physiologicalReaction>
</comment>
<feature type="binding site" evidence="9">
    <location>
        <position position="21"/>
    </location>
    <ligand>
        <name>Zn(2+)</name>
        <dbReference type="ChEBI" id="CHEBI:29105"/>
        <note>catalytic</note>
    </ligand>
</feature>
<evidence type="ECO:0000256" key="9">
    <source>
        <dbReference type="HAMAP-Rule" id="MF_00540"/>
    </source>
</evidence>
<feature type="binding site" evidence="9">
    <location>
        <position position="21"/>
    </location>
    <ligand>
        <name>substrate</name>
    </ligand>
</feature>
<feature type="binding site" evidence="9">
    <location>
        <position position="208"/>
    </location>
    <ligand>
        <name>Zn(2+)</name>
        <dbReference type="ChEBI" id="CHEBI:29105"/>
        <note>catalytic</note>
    </ligand>
</feature>
<dbReference type="PANTHER" id="PTHR11409:SF43">
    <property type="entry name" value="ADENOSINE DEAMINASE"/>
    <property type="match status" value="1"/>
</dbReference>
<feature type="domain" description="Adenosine deaminase" evidence="10">
    <location>
        <begin position="14"/>
        <end position="354"/>
    </location>
</feature>
<protein>
    <recommendedName>
        <fullName evidence="1 9">Adenosine deaminase</fullName>
        <ecNumber evidence="1 9">3.5.4.4</ecNumber>
    </recommendedName>
    <alternativeName>
        <fullName evidence="6 9">Adenosine aminohydrolase</fullName>
    </alternativeName>
</protein>
<dbReference type="EMBL" id="JBHTIW010000006">
    <property type="protein sequence ID" value="MFD0920365.1"/>
    <property type="molecule type" value="Genomic_DNA"/>
</dbReference>
<dbReference type="PANTHER" id="PTHR11409">
    <property type="entry name" value="ADENOSINE DEAMINASE"/>
    <property type="match status" value="1"/>
</dbReference>